<evidence type="ECO:0000313" key="3">
    <source>
        <dbReference type="Proteomes" id="UP000290289"/>
    </source>
</evidence>
<dbReference type="Gene3D" id="1.20.1280.50">
    <property type="match status" value="1"/>
</dbReference>
<dbReference type="InterPro" id="IPR005174">
    <property type="entry name" value="KIB1-4_b-propeller"/>
</dbReference>
<evidence type="ECO:0000259" key="1">
    <source>
        <dbReference type="SMART" id="SM00256"/>
    </source>
</evidence>
<feature type="domain" description="F-box" evidence="1">
    <location>
        <begin position="41"/>
        <end position="81"/>
    </location>
</feature>
<dbReference type="Pfam" id="PF00646">
    <property type="entry name" value="F-box"/>
    <property type="match status" value="1"/>
</dbReference>
<sequence>MYTTIWNPAYIYRSTTPPHSSYELIMERHRYIMTKRSWSDLRIELLCLVAQRLSFFDLVRFGVLCKNWRQAVLDGVLGRPVNDMPWCMNYAWFEHEGKIISILELSDLVAKQTYSVGQIIREEARELFVGAKVCASKKGWLLLSKKSTGHSCVFFFYSPFCNKIIELPPLELKCGIYEHAATFTKVPISPDGCHVYVIFGCDDSIKSCNLRNRTWSTISIRNNLCHRRIYDLVYFDGILLCNFRSSYLGAFTTELQVWETMDLFPILRTSLQRQEWDSPSKSYLVEESDGKLYWLVCVYWWHALQFDRSNNKWVRVKSKSYGEVFKKRTVFYGCPLSISTCPLVGEASDEFAGKTFYKTEIDILSERCIKFQNKSQVKWDFELLWKENLLRAAMIQLPDSIEYNK</sequence>
<comment type="caution">
    <text evidence="2">The sequence shown here is derived from an EMBL/GenBank/DDBJ whole genome shotgun (WGS) entry which is preliminary data.</text>
</comment>
<proteinExistence type="predicted"/>
<dbReference type="SUPFAM" id="SSF81383">
    <property type="entry name" value="F-box domain"/>
    <property type="match status" value="1"/>
</dbReference>
<dbReference type="Pfam" id="PF03478">
    <property type="entry name" value="Beta-prop_KIB1-4"/>
    <property type="match status" value="1"/>
</dbReference>
<dbReference type="PANTHER" id="PTHR33110:SF71">
    <property type="entry name" value="F-BOX_KELCH-REPEAT PROTEIN"/>
    <property type="match status" value="1"/>
</dbReference>
<name>A0A498INN7_MALDO</name>
<dbReference type="InterPro" id="IPR011043">
    <property type="entry name" value="Gal_Oxase/kelch_b-propeller"/>
</dbReference>
<organism evidence="2 3">
    <name type="scientific">Malus domestica</name>
    <name type="common">Apple</name>
    <name type="synonym">Pyrus malus</name>
    <dbReference type="NCBI Taxonomy" id="3750"/>
    <lineage>
        <taxon>Eukaryota</taxon>
        <taxon>Viridiplantae</taxon>
        <taxon>Streptophyta</taxon>
        <taxon>Embryophyta</taxon>
        <taxon>Tracheophyta</taxon>
        <taxon>Spermatophyta</taxon>
        <taxon>Magnoliopsida</taxon>
        <taxon>eudicotyledons</taxon>
        <taxon>Gunneridae</taxon>
        <taxon>Pentapetalae</taxon>
        <taxon>rosids</taxon>
        <taxon>fabids</taxon>
        <taxon>Rosales</taxon>
        <taxon>Rosaceae</taxon>
        <taxon>Amygdaloideae</taxon>
        <taxon>Maleae</taxon>
        <taxon>Malus</taxon>
    </lineage>
</organism>
<protein>
    <recommendedName>
        <fullName evidence="1">F-box domain-containing protein</fullName>
    </recommendedName>
</protein>
<dbReference type="SMART" id="SM00256">
    <property type="entry name" value="FBOX"/>
    <property type="match status" value="1"/>
</dbReference>
<evidence type="ECO:0000313" key="2">
    <source>
        <dbReference type="EMBL" id="RXH83814.1"/>
    </source>
</evidence>
<reference evidence="2 3" key="1">
    <citation type="submission" date="2018-10" db="EMBL/GenBank/DDBJ databases">
        <title>A high-quality apple genome assembly.</title>
        <authorList>
            <person name="Hu J."/>
        </authorList>
    </citation>
    <scope>NUCLEOTIDE SEQUENCE [LARGE SCALE GENOMIC DNA]</scope>
    <source>
        <strain evidence="3">cv. HFTH1</strain>
        <tissue evidence="2">Young leaf</tissue>
    </source>
</reference>
<keyword evidence="3" id="KW-1185">Reference proteome</keyword>
<dbReference type="AlphaFoldDB" id="A0A498INN7"/>
<dbReference type="SUPFAM" id="SSF50965">
    <property type="entry name" value="Galactose oxidase, central domain"/>
    <property type="match status" value="1"/>
</dbReference>
<dbReference type="PANTHER" id="PTHR33110">
    <property type="entry name" value="F-BOX/KELCH-REPEAT PROTEIN-RELATED"/>
    <property type="match status" value="1"/>
</dbReference>
<dbReference type="Proteomes" id="UP000290289">
    <property type="component" value="Chromosome 11"/>
</dbReference>
<gene>
    <name evidence="2" type="ORF">DVH24_009249</name>
</gene>
<dbReference type="EMBL" id="RDQH01000337">
    <property type="protein sequence ID" value="RXH83814.1"/>
    <property type="molecule type" value="Genomic_DNA"/>
</dbReference>
<dbReference type="InterPro" id="IPR036047">
    <property type="entry name" value="F-box-like_dom_sf"/>
</dbReference>
<accession>A0A498INN7</accession>
<dbReference type="InterPro" id="IPR001810">
    <property type="entry name" value="F-box_dom"/>
</dbReference>